<dbReference type="EMBL" id="VOBQ01000004">
    <property type="protein sequence ID" value="TWO72232.1"/>
    <property type="molecule type" value="Genomic_DNA"/>
</dbReference>
<evidence type="ECO:0000256" key="1">
    <source>
        <dbReference type="SAM" id="MobiDB-lite"/>
    </source>
</evidence>
<keyword evidence="3" id="KW-1185">Reference proteome</keyword>
<gene>
    <name evidence="2" type="ORF">FN976_05875</name>
</gene>
<dbReference type="OrthoDB" id="8910965at2"/>
<dbReference type="AlphaFoldDB" id="A0A562ZUF7"/>
<feature type="compositionally biased region" description="Basic and acidic residues" evidence="1">
    <location>
        <begin position="15"/>
        <end position="30"/>
    </location>
</feature>
<sequence>MSEATDKLARSRLAIVDHIHRRERRHDPRETPAPPGFGLGGDAEPPDPPDPGSGWLGHMKHAVKTWWRYHPAHMAVDIATPMLQAYAQRKPVQLLAISAAAGAVLTFARPWKLISLTTIAVAVLKSSQLSGLLMAAMSAADYRKDNDRPG</sequence>
<dbReference type="Proteomes" id="UP000318199">
    <property type="component" value="Unassembled WGS sequence"/>
</dbReference>
<feature type="region of interest" description="Disordered" evidence="1">
    <location>
        <begin position="15"/>
        <end position="56"/>
    </location>
</feature>
<evidence type="ECO:0000313" key="3">
    <source>
        <dbReference type="Proteomes" id="UP000318199"/>
    </source>
</evidence>
<name>A0A562ZUF7_9BURK</name>
<protein>
    <submittedName>
        <fullName evidence="2">Uncharacterized protein</fullName>
    </submittedName>
</protein>
<evidence type="ECO:0000313" key="2">
    <source>
        <dbReference type="EMBL" id="TWO72232.1"/>
    </source>
</evidence>
<dbReference type="RefSeq" id="WP_145891946.1">
    <property type="nucleotide sequence ID" value="NZ_VOBQ01000004.1"/>
</dbReference>
<accession>A0A562ZUF7</accession>
<comment type="caution">
    <text evidence="2">The sequence shown here is derived from an EMBL/GenBank/DDBJ whole genome shotgun (WGS) entry which is preliminary data.</text>
</comment>
<organism evidence="2 3">
    <name type="scientific">Caenimonas sedimenti</name>
    <dbReference type="NCBI Taxonomy" id="2596921"/>
    <lineage>
        <taxon>Bacteria</taxon>
        <taxon>Pseudomonadati</taxon>
        <taxon>Pseudomonadota</taxon>
        <taxon>Betaproteobacteria</taxon>
        <taxon>Burkholderiales</taxon>
        <taxon>Comamonadaceae</taxon>
        <taxon>Caenimonas</taxon>
    </lineage>
</organism>
<reference evidence="2 3" key="1">
    <citation type="submission" date="2019-07" db="EMBL/GenBank/DDBJ databases">
        <title>Caenimonas sedimenti sp. nov., isolated from activated sludge.</title>
        <authorList>
            <person name="Xu J."/>
        </authorList>
    </citation>
    <scope>NUCLEOTIDE SEQUENCE [LARGE SCALE GENOMIC DNA]</scope>
    <source>
        <strain evidence="2 3">HX-9-20</strain>
    </source>
</reference>
<proteinExistence type="predicted"/>